<accession>A0AAD5SKM6</accession>
<feature type="compositionally biased region" description="Basic and acidic residues" evidence="2">
    <location>
        <begin position="867"/>
        <end position="886"/>
    </location>
</feature>
<feature type="region of interest" description="Disordered" evidence="2">
    <location>
        <begin position="1036"/>
        <end position="1516"/>
    </location>
</feature>
<feature type="coiled-coil region" evidence="1">
    <location>
        <begin position="688"/>
        <end position="779"/>
    </location>
</feature>
<feature type="coiled-coil region" evidence="1">
    <location>
        <begin position="588"/>
        <end position="622"/>
    </location>
</feature>
<feature type="region of interest" description="Disordered" evidence="2">
    <location>
        <begin position="866"/>
        <end position="886"/>
    </location>
</feature>
<feature type="compositionally biased region" description="Polar residues" evidence="2">
    <location>
        <begin position="1051"/>
        <end position="1073"/>
    </location>
</feature>
<evidence type="ECO:0000256" key="2">
    <source>
        <dbReference type="SAM" id="MobiDB-lite"/>
    </source>
</evidence>
<dbReference type="PANTHER" id="PTHR45615:SF40">
    <property type="entry name" value="MYOSIN HEAVY CHAIN, NON-MUSCLE"/>
    <property type="match status" value="1"/>
</dbReference>
<dbReference type="Proteomes" id="UP001212841">
    <property type="component" value="Unassembled WGS sequence"/>
</dbReference>
<dbReference type="GO" id="GO:0032982">
    <property type="term" value="C:myosin filament"/>
    <property type="evidence" value="ECO:0007669"/>
    <property type="project" value="TreeGrafter"/>
</dbReference>
<comment type="caution">
    <text evidence="3">The sequence shown here is derived from an EMBL/GenBank/DDBJ whole genome shotgun (WGS) entry which is preliminary data.</text>
</comment>
<dbReference type="PANTHER" id="PTHR45615">
    <property type="entry name" value="MYOSIN HEAVY CHAIN, NON-MUSCLE"/>
    <property type="match status" value="1"/>
</dbReference>
<name>A0AAD5SKM6_9FUNG</name>
<feature type="compositionally biased region" description="Polar residues" evidence="2">
    <location>
        <begin position="8"/>
        <end position="23"/>
    </location>
</feature>
<feature type="compositionally biased region" description="Polar residues" evidence="2">
    <location>
        <begin position="40"/>
        <end position="80"/>
    </location>
</feature>
<reference evidence="3" key="1">
    <citation type="submission" date="2020-05" db="EMBL/GenBank/DDBJ databases">
        <title>Phylogenomic resolution of chytrid fungi.</title>
        <authorList>
            <person name="Stajich J.E."/>
            <person name="Amses K."/>
            <person name="Simmons R."/>
            <person name="Seto K."/>
            <person name="Myers J."/>
            <person name="Bonds A."/>
            <person name="Quandt C.A."/>
            <person name="Barry K."/>
            <person name="Liu P."/>
            <person name="Grigoriev I."/>
            <person name="Longcore J.E."/>
            <person name="James T.Y."/>
        </authorList>
    </citation>
    <scope>NUCLEOTIDE SEQUENCE</scope>
    <source>
        <strain evidence="3">JEL0318</strain>
    </source>
</reference>
<dbReference type="GO" id="GO:0005737">
    <property type="term" value="C:cytoplasm"/>
    <property type="evidence" value="ECO:0007669"/>
    <property type="project" value="TreeGrafter"/>
</dbReference>
<feature type="region of interest" description="Disordered" evidence="2">
    <location>
        <begin position="1"/>
        <end position="23"/>
    </location>
</feature>
<evidence type="ECO:0000313" key="4">
    <source>
        <dbReference type="Proteomes" id="UP001212841"/>
    </source>
</evidence>
<gene>
    <name evidence="3" type="ORF">HK097_006491</name>
</gene>
<feature type="compositionally biased region" description="Basic and acidic residues" evidence="2">
    <location>
        <begin position="1246"/>
        <end position="1260"/>
    </location>
</feature>
<evidence type="ECO:0000256" key="1">
    <source>
        <dbReference type="SAM" id="Coils"/>
    </source>
</evidence>
<feature type="compositionally biased region" description="Polar residues" evidence="2">
    <location>
        <begin position="1130"/>
        <end position="1166"/>
    </location>
</feature>
<feature type="region of interest" description="Disordered" evidence="2">
    <location>
        <begin position="36"/>
        <end position="102"/>
    </location>
</feature>
<protein>
    <submittedName>
        <fullName evidence="3">Uncharacterized protein</fullName>
    </submittedName>
</protein>
<organism evidence="3 4">
    <name type="scientific">Rhizophlyctis rosea</name>
    <dbReference type="NCBI Taxonomy" id="64517"/>
    <lineage>
        <taxon>Eukaryota</taxon>
        <taxon>Fungi</taxon>
        <taxon>Fungi incertae sedis</taxon>
        <taxon>Chytridiomycota</taxon>
        <taxon>Chytridiomycota incertae sedis</taxon>
        <taxon>Chytridiomycetes</taxon>
        <taxon>Rhizophlyctidales</taxon>
        <taxon>Rhizophlyctidaceae</taxon>
        <taxon>Rhizophlyctis</taxon>
    </lineage>
</organism>
<feature type="compositionally biased region" description="Basic residues" evidence="2">
    <location>
        <begin position="1233"/>
        <end position="1243"/>
    </location>
</feature>
<evidence type="ECO:0000313" key="3">
    <source>
        <dbReference type="EMBL" id="KAJ3052340.1"/>
    </source>
</evidence>
<dbReference type="EMBL" id="JADGJD010000303">
    <property type="protein sequence ID" value="KAJ3052340.1"/>
    <property type="molecule type" value="Genomic_DNA"/>
</dbReference>
<feature type="compositionally biased region" description="Basic and acidic residues" evidence="2">
    <location>
        <begin position="1444"/>
        <end position="1456"/>
    </location>
</feature>
<keyword evidence="1" id="KW-0175">Coiled coil</keyword>
<feature type="coiled-coil region" evidence="1">
    <location>
        <begin position="350"/>
        <end position="561"/>
    </location>
</feature>
<proteinExistence type="predicted"/>
<feature type="compositionally biased region" description="Polar residues" evidence="2">
    <location>
        <begin position="1412"/>
        <end position="1442"/>
    </location>
</feature>
<feature type="compositionally biased region" description="Polar residues" evidence="2">
    <location>
        <begin position="1491"/>
        <end position="1500"/>
    </location>
</feature>
<feature type="compositionally biased region" description="Basic and acidic residues" evidence="2">
    <location>
        <begin position="1108"/>
        <end position="1121"/>
    </location>
</feature>
<keyword evidence="4" id="KW-1185">Reference proteome</keyword>
<dbReference type="GO" id="GO:0051015">
    <property type="term" value="F:actin filament binding"/>
    <property type="evidence" value="ECO:0007669"/>
    <property type="project" value="TreeGrafter"/>
</dbReference>
<feature type="region of interest" description="Disordered" evidence="2">
    <location>
        <begin position="217"/>
        <end position="237"/>
    </location>
</feature>
<dbReference type="GO" id="GO:0016460">
    <property type="term" value="C:myosin II complex"/>
    <property type="evidence" value="ECO:0007669"/>
    <property type="project" value="TreeGrafter"/>
</dbReference>
<dbReference type="GO" id="GO:0000146">
    <property type="term" value="F:microfilament motor activity"/>
    <property type="evidence" value="ECO:0007669"/>
    <property type="project" value="TreeGrafter"/>
</dbReference>
<sequence>MDPPYFAANNTSKAFSRNKSTSGLPFTFGISQLRKHGSGIQKQKPSLSAFRTRSISSFDTNAENEVTTGQPSPAMENSTIEEGFDGRDPWSAPPPQHSAEATHEARIIASELAEEPLQRHAPPEGGGLLRSASDQVVLPAMGNATPLQARGNAESQWQEVPVAHVQSVTDTHSSFKGGFGDEFQKSGIQQLPQTNLSTEAAYPSPKRSPQKLLLVNSGQPAADTPTRGSRPPTGETSVITLGQKTALPSMAGDVENDLAVVMMSIAERMHQTNEDRQKEVHRLVEELDNAHAVIEEQGSTINKLDENCRMIIQSISAQGDKLDNNRLRIDKLKQACKLYSLTIQRLDKLIKDADVEKNILIRNLDLLKRDHDGSEEKYRILLKDKKEAEARASEMHEALSRQLQLVVVEKEQLLQRLQETASQADDIGKQLSQARKQYLDELAFHKLEASKDLDRAHNATEALRQELHSMQVEKQVLFEQNRQAAADAQDQISKLESTVRRLQVDGEDLEASKTRLKRELDDLSLRLSASEQETRQMRARYEQQATDLDAARARMEQREAEWESIRQLLTTELESVRNRSSIWLSTQDRDAKARQHQLEDDCDRLQREVSTLQEVKSSLTVRSEDASAALAALSESQRKEIGLLAERNAALQASLSAEQAARADEQHQHTASLTDATRRANERYAEIRREFDSKLAEANQVIEELQAKLEANMRAHQRQAEEHVQDSTRLQTKCRMLEKDHEEAETKFKKRLQEVQRALEDAQLRVDGAMQKAKHYEDMYKELSDLTPNHAAVVKRACDFEAALVTAEAAKELAVSRSSKLEASLQQLKDENSALQARLLSSEQTMGHETRNLAAEIVGLKSSLTQARKERDDLEQRSVQLRQERDDAQNQAKLNLTEMKKLYELKVAELETTLSSLDKTRREKTDLQVSMTKLEKAHEDSERNMHATIVEKDGALHKAHELDASLERAIAEIKSLKAQLEDYAVDRDISSQQIRSLKENLATNTALAEDNLRLRERCAALEFEVKNLREAQLVAAPLRTPEENQPAAAITATTPRSSGKNQAAPPATTSSELLNKDQPIPIASAPAASATPRKSPTTPLHVTATLRSENEVTPRIVRDNQKPPVPGFDTSGQRQQTPRGTSSREPTQTPLTRSTDTYNNGATSASRRTDASRQTAGHHREQLSSGPAVEEDLSDPPAFSQIENTHEGGSDESDPSETFQELLEAVGNASPVKPRRSSRRQTSGKRAADHVRTQDLRREATPPIATSKSRKRVQSTQQEEHNGGSARRRKDTQQKATQEMWSIPEAETDGVEEPNRRAPRSSRGARSSLTQTRRRGTARREASPPPTRANQARVNQAPVWEEDLGPDSSLELRKRSRDRRSDDDDYEPTPVRRQNERTYKKVLQRFVAARTEASTPSKNAATSKRANATAERTQALRSQGNHRSPRDASVHQESRTALRRKNTGYTGYAPQFAPLVPRGHANQAKAPRRALSTTDVQTDQSMDERAMFEEQWSSRR</sequence>
<feature type="compositionally biased region" description="Low complexity" evidence="2">
    <location>
        <begin position="1079"/>
        <end position="1099"/>
    </location>
</feature>